<proteinExistence type="predicted"/>
<evidence type="ECO:0000313" key="1">
    <source>
        <dbReference type="EMBL" id="ABV11711.1"/>
    </source>
</evidence>
<protein>
    <submittedName>
        <fullName evidence="1">Uncharacterized protein</fullName>
    </submittedName>
</protein>
<evidence type="ECO:0000313" key="2">
    <source>
        <dbReference type="Proteomes" id="UP000008148"/>
    </source>
</evidence>
<name>A8ADZ8_CITK8</name>
<organism evidence="1 2">
    <name type="scientific">Citrobacter koseri (strain ATCC BAA-895 / CDC 4225-83 / SGSC4696)</name>
    <dbReference type="NCBI Taxonomy" id="290338"/>
    <lineage>
        <taxon>Bacteria</taxon>
        <taxon>Pseudomonadati</taxon>
        <taxon>Pseudomonadota</taxon>
        <taxon>Gammaproteobacteria</taxon>
        <taxon>Enterobacterales</taxon>
        <taxon>Enterobacteriaceae</taxon>
        <taxon>Citrobacter</taxon>
    </lineage>
</organism>
<dbReference type="AlphaFoldDB" id="A8ADZ8"/>
<sequence>MKNKYVLMIRAYLSHFLLLKKFHAINNLKHLWR</sequence>
<dbReference type="HOGENOM" id="CLU_3381232_0_0_6"/>
<reference evidence="1 2" key="1">
    <citation type="submission" date="2007-08" db="EMBL/GenBank/DDBJ databases">
        <authorList>
            <consortium name="The Citrobacter koseri Genome Sequencing Project"/>
            <person name="McClelland M."/>
            <person name="Sanderson E.K."/>
            <person name="Porwollik S."/>
            <person name="Spieth J."/>
            <person name="Clifton W.S."/>
            <person name="Latreille P."/>
            <person name="Courtney L."/>
            <person name="Wang C."/>
            <person name="Pepin K."/>
            <person name="Bhonagiri V."/>
            <person name="Nash W."/>
            <person name="Johnson M."/>
            <person name="Thiruvilangam P."/>
            <person name="Wilson R."/>
        </authorList>
    </citation>
    <scope>NUCLEOTIDE SEQUENCE [LARGE SCALE GENOMIC DNA]</scope>
    <source>
        <strain evidence="2">ATCC BAA-895 / CDC 4225-83 / SGSC4696</strain>
    </source>
</reference>
<dbReference type="EMBL" id="CP000822">
    <property type="protein sequence ID" value="ABV11711.1"/>
    <property type="molecule type" value="Genomic_DNA"/>
</dbReference>
<keyword evidence="2" id="KW-1185">Reference proteome</keyword>
<dbReference type="KEGG" id="cko:CKO_00556"/>
<gene>
    <name evidence="1" type="ordered locus">CKO_00556</name>
</gene>
<dbReference type="Proteomes" id="UP000008148">
    <property type="component" value="Chromosome"/>
</dbReference>
<accession>A8ADZ8</accession>